<keyword evidence="2" id="KW-1133">Transmembrane helix</keyword>
<name>A0A381T0X0_9ZZZZ</name>
<keyword evidence="1" id="KW-0175">Coiled coil</keyword>
<reference evidence="3" key="1">
    <citation type="submission" date="2018-05" db="EMBL/GenBank/DDBJ databases">
        <authorList>
            <person name="Lanie J.A."/>
            <person name="Ng W.-L."/>
            <person name="Kazmierczak K.M."/>
            <person name="Andrzejewski T.M."/>
            <person name="Davidsen T.M."/>
            <person name="Wayne K.J."/>
            <person name="Tettelin H."/>
            <person name="Glass J.I."/>
            <person name="Rusch D."/>
            <person name="Podicherti R."/>
            <person name="Tsui H.-C.T."/>
            <person name="Winkler M.E."/>
        </authorList>
    </citation>
    <scope>NUCLEOTIDE SEQUENCE</scope>
</reference>
<dbReference type="AlphaFoldDB" id="A0A381T0X0"/>
<evidence type="ECO:0000256" key="2">
    <source>
        <dbReference type="SAM" id="Phobius"/>
    </source>
</evidence>
<evidence type="ECO:0000313" key="3">
    <source>
        <dbReference type="EMBL" id="SVA09208.1"/>
    </source>
</evidence>
<organism evidence="3">
    <name type="scientific">marine metagenome</name>
    <dbReference type="NCBI Taxonomy" id="408172"/>
    <lineage>
        <taxon>unclassified sequences</taxon>
        <taxon>metagenomes</taxon>
        <taxon>ecological metagenomes</taxon>
    </lineage>
</organism>
<dbReference type="EMBL" id="UINC01003783">
    <property type="protein sequence ID" value="SVA09208.1"/>
    <property type="molecule type" value="Genomic_DNA"/>
</dbReference>
<gene>
    <name evidence="3" type="ORF">METZ01_LOCUS62062</name>
</gene>
<feature type="coiled-coil region" evidence="1">
    <location>
        <begin position="50"/>
        <end position="84"/>
    </location>
</feature>
<evidence type="ECO:0000256" key="1">
    <source>
        <dbReference type="SAM" id="Coils"/>
    </source>
</evidence>
<protein>
    <submittedName>
        <fullName evidence="3">Uncharacterized protein</fullName>
    </submittedName>
</protein>
<keyword evidence="2" id="KW-0812">Transmembrane</keyword>
<sequence length="148" mass="16855">MDKNKLNMDENLTETDLIDHIDEAPLEHIIETLPVPVENLNISHDDDMERKSLEHKLANIFMAIKNEKEETQELAQLLKKYVEQEGSLSSEEMKKVKEQFSDLLKIAGLSIPIIMPFSFVIIPLIMKLGQKVGVKILPTSFYGDSGFD</sequence>
<keyword evidence="2" id="KW-0472">Membrane</keyword>
<proteinExistence type="predicted"/>
<accession>A0A381T0X0</accession>
<feature type="transmembrane region" description="Helical" evidence="2">
    <location>
        <begin position="103"/>
        <end position="126"/>
    </location>
</feature>